<dbReference type="PIRSF" id="PIRSF017082">
    <property type="entry name" value="YflP"/>
    <property type="match status" value="1"/>
</dbReference>
<sequence>MFLAFVALTGSQPSVGADEITFPNKAIHLVVPFAPGGGADTGARRFAKAMSELVGQSVIVENVPGAGGTLGAARVAHAAPDGYTLLYTTPGQQMTAPYLIDNLPYDAFKDLRAVSKLTAGVNVLVVTRDFPAISIQQLIDYAKKNPAKVNFASSGIGSTSHLAGELFKKMAGINITHVPYRGSSVAAADIVGGRVQMTIDTLSVYLPHIRSGKVRALGVSTLQPAAIEPGIRPIADVLTGFEASPVNYITAPGATPDAIIEKLNTLINKVASDKTLQATFASTGSMLGGSTPEQMEALVRSEQKRWKAVIDSAAIAVTHEK</sequence>
<reference evidence="2 3" key="1">
    <citation type="journal article" date="2018" name="Nat. Biotechnol.">
        <title>A standardized bacterial taxonomy based on genome phylogeny substantially revises the tree of life.</title>
        <authorList>
            <person name="Parks D.H."/>
            <person name="Chuvochina M."/>
            <person name="Waite D.W."/>
            <person name="Rinke C."/>
            <person name="Skarshewski A."/>
            <person name="Chaumeil P.A."/>
            <person name="Hugenholtz P."/>
        </authorList>
    </citation>
    <scope>NUCLEOTIDE SEQUENCE [LARGE SCALE GENOMIC DNA]</scope>
    <source>
        <strain evidence="2">UBA10707</strain>
    </source>
</reference>
<gene>
    <name evidence="2" type="ORF">DD666_19030</name>
</gene>
<comment type="caution">
    <text evidence="2">The sequence shown here is derived from an EMBL/GenBank/DDBJ whole genome shotgun (WGS) entry which is preliminary data.</text>
</comment>
<evidence type="ECO:0000313" key="2">
    <source>
        <dbReference type="EMBL" id="HBP31490.1"/>
    </source>
</evidence>
<comment type="similarity">
    <text evidence="1">Belongs to the UPF0065 (bug) family.</text>
</comment>
<dbReference type="Gene3D" id="3.40.190.150">
    <property type="entry name" value="Bordetella uptake gene, domain 1"/>
    <property type="match status" value="1"/>
</dbReference>
<dbReference type="InterPro" id="IPR042100">
    <property type="entry name" value="Bug_dom1"/>
</dbReference>
<dbReference type="InterPro" id="IPR005064">
    <property type="entry name" value="BUG"/>
</dbReference>
<dbReference type="Gene3D" id="3.40.190.10">
    <property type="entry name" value="Periplasmic binding protein-like II"/>
    <property type="match status" value="1"/>
</dbReference>
<dbReference type="PANTHER" id="PTHR42928:SF5">
    <property type="entry name" value="BLR1237 PROTEIN"/>
    <property type="match status" value="1"/>
</dbReference>
<dbReference type="Pfam" id="PF03401">
    <property type="entry name" value="TctC"/>
    <property type="match status" value="1"/>
</dbReference>
<dbReference type="PANTHER" id="PTHR42928">
    <property type="entry name" value="TRICARBOXYLATE-BINDING PROTEIN"/>
    <property type="match status" value="1"/>
</dbReference>
<protein>
    <submittedName>
        <fullName evidence="2">ABC transporter substrate-binding protein</fullName>
    </submittedName>
</protein>
<organism evidence="2 3">
    <name type="scientific">Advenella kashmirensis</name>
    <dbReference type="NCBI Taxonomy" id="310575"/>
    <lineage>
        <taxon>Bacteria</taxon>
        <taxon>Pseudomonadati</taxon>
        <taxon>Pseudomonadota</taxon>
        <taxon>Betaproteobacteria</taxon>
        <taxon>Burkholderiales</taxon>
        <taxon>Alcaligenaceae</taxon>
    </lineage>
</organism>
<dbReference type="EMBL" id="DOEK01000039">
    <property type="protein sequence ID" value="HBP31490.1"/>
    <property type="molecule type" value="Genomic_DNA"/>
</dbReference>
<evidence type="ECO:0000256" key="1">
    <source>
        <dbReference type="ARBA" id="ARBA00006987"/>
    </source>
</evidence>
<dbReference type="AlphaFoldDB" id="A0A356LKE3"/>
<evidence type="ECO:0000313" key="3">
    <source>
        <dbReference type="Proteomes" id="UP000264036"/>
    </source>
</evidence>
<accession>A0A356LKE3</accession>
<dbReference type="Proteomes" id="UP000264036">
    <property type="component" value="Unassembled WGS sequence"/>
</dbReference>
<dbReference type="SUPFAM" id="SSF53850">
    <property type="entry name" value="Periplasmic binding protein-like II"/>
    <property type="match status" value="1"/>
</dbReference>
<name>A0A356LKE3_9BURK</name>
<proteinExistence type="inferred from homology"/>